<proteinExistence type="predicted"/>
<feature type="chain" id="PRO_5040948554" description="Lipoprotein" evidence="1">
    <location>
        <begin position="20"/>
        <end position="150"/>
    </location>
</feature>
<accession>A0A9X3IV29</accession>
<feature type="signal peptide" evidence="1">
    <location>
        <begin position="1"/>
        <end position="19"/>
    </location>
</feature>
<sequence length="150" mass="15506">MRTMLARLGLLLALTGCPAAEDEEVALTLVDDASCTPARLTALASVSVEVYGVDDGALCTLARRCVTLDAVTTVAALEAALRAAMQPLIDAPLAETRQIAVLGHDRLGCGEDDRELCGFADIADVEGDALPVALRCGPAICPDSVPPFCP</sequence>
<keyword evidence="3" id="KW-1185">Reference proteome</keyword>
<reference evidence="2" key="1">
    <citation type="submission" date="2022-11" db="EMBL/GenBank/DDBJ databases">
        <title>Minimal conservation of predation-associated metabolite biosynthetic gene clusters underscores biosynthetic potential of Myxococcota including descriptions for ten novel species: Archangium lansinium sp. nov., Myxococcus landrumus sp. nov., Nannocystis bai.</title>
        <authorList>
            <person name="Ahearne A."/>
            <person name="Stevens C."/>
            <person name="Phillips K."/>
        </authorList>
    </citation>
    <scope>NUCLEOTIDE SEQUENCE</scope>
    <source>
        <strain evidence="2">Na p29</strain>
    </source>
</reference>
<evidence type="ECO:0000313" key="3">
    <source>
        <dbReference type="Proteomes" id="UP001150924"/>
    </source>
</evidence>
<evidence type="ECO:0008006" key="4">
    <source>
        <dbReference type="Google" id="ProtNLM"/>
    </source>
</evidence>
<dbReference type="Proteomes" id="UP001150924">
    <property type="component" value="Unassembled WGS sequence"/>
</dbReference>
<dbReference type="RefSeq" id="WP_267767667.1">
    <property type="nucleotide sequence ID" value="NZ_JAPNKE010000002.1"/>
</dbReference>
<organism evidence="2 3">
    <name type="scientific">Nannocystis pusilla</name>
    <dbReference type="NCBI Taxonomy" id="889268"/>
    <lineage>
        <taxon>Bacteria</taxon>
        <taxon>Pseudomonadati</taxon>
        <taxon>Myxococcota</taxon>
        <taxon>Polyangia</taxon>
        <taxon>Nannocystales</taxon>
        <taxon>Nannocystaceae</taxon>
        <taxon>Nannocystis</taxon>
    </lineage>
</organism>
<protein>
    <recommendedName>
        <fullName evidence="4">Lipoprotein</fullName>
    </recommendedName>
</protein>
<evidence type="ECO:0000256" key="1">
    <source>
        <dbReference type="SAM" id="SignalP"/>
    </source>
</evidence>
<gene>
    <name evidence="2" type="ORF">OV079_09610</name>
</gene>
<dbReference type="AlphaFoldDB" id="A0A9X3IV29"/>
<keyword evidence="1" id="KW-0732">Signal</keyword>
<comment type="caution">
    <text evidence="2">The sequence shown here is derived from an EMBL/GenBank/DDBJ whole genome shotgun (WGS) entry which is preliminary data.</text>
</comment>
<dbReference type="EMBL" id="JAPNKE010000002">
    <property type="protein sequence ID" value="MCY1005817.1"/>
    <property type="molecule type" value="Genomic_DNA"/>
</dbReference>
<name>A0A9X3IV29_9BACT</name>
<evidence type="ECO:0000313" key="2">
    <source>
        <dbReference type="EMBL" id="MCY1005817.1"/>
    </source>
</evidence>